<evidence type="ECO:0000313" key="2">
    <source>
        <dbReference type="EMBL" id="QDS92979.1"/>
    </source>
</evidence>
<sequence>MYPNCTRKRSKTTPVPTDLFRSALSRPPNFWRCEAVVWLWSSPFARDVKSIRGVTAVATIARRWFLLHSCYDSTRCVDAPKPKSAERFLLPGLHRQAHNQCHLLPKRIGASPIPSAFLAERREPSGSRIEKHNAIAERLASFWQENRPQHAKIGGDAGRASSSPLGRTTIRRSGGSHGSIKDRHRLAHGADRQAPKGP</sequence>
<evidence type="ECO:0000256" key="1">
    <source>
        <dbReference type="SAM" id="MobiDB-lite"/>
    </source>
</evidence>
<name>A0A517MDL1_9BACT</name>
<organism evidence="2 3">
    <name type="scientific">Roseimaritima multifibrata</name>
    <dbReference type="NCBI Taxonomy" id="1930274"/>
    <lineage>
        <taxon>Bacteria</taxon>
        <taxon>Pseudomonadati</taxon>
        <taxon>Planctomycetota</taxon>
        <taxon>Planctomycetia</taxon>
        <taxon>Pirellulales</taxon>
        <taxon>Pirellulaceae</taxon>
        <taxon>Roseimaritima</taxon>
    </lineage>
</organism>
<dbReference type="KEGG" id="rml:FF011L_17340"/>
<evidence type="ECO:0000313" key="3">
    <source>
        <dbReference type="Proteomes" id="UP000320672"/>
    </source>
</evidence>
<dbReference type="AlphaFoldDB" id="A0A517MDL1"/>
<reference evidence="2 3" key="1">
    <citation type="submission" date="2019-02" db="EMBL/GenBank/DDBJ databases">
        <title>Deep-cultivation of Planctomycetes and their phenomic and genomic characterization uncovers novel biology.</title>
        <authorList>
            <person name="Wiegand S."/>
            <person name="Jogler M."/>
            <person name="Boedeker C."/>
            <person name="Pinto D."/>
            <person name="Vollmers J."/>
            <person name="Rivas-Marin E."/>
            <person name="Kohn T."/>
            <person name="Peeters S.H."/>
            <person name="Heuer A."/>
            <person name="Rast P."/>
            <person name="Oberbeckmann S."/>
            <person name="Bunk B."/>
            <person name="Jeske O."/>
            <person name="Meyerdierks A."/>
            <person name="Storesund J.E."/>
            <person name="Kallscheuer N."/>
            <person name="Luecker S."/>
            <person name="Lage O.M."/>
            <person name="Pohl T."/>
            <person name="Merkel B.J."/>
            <person name="Hornburger P."/>
            <person name="Mueller R.-W."/>
            <person name="Bruemmer F."/>
            <person name="Labrenz M."/>
            <person name="Spormann A.M."/>
            <person name="Op den Camp H."/>
            <person name="Overmann J."/>
            <person name="Amann R."/>
            <person name="Jetten M.S.M."/>
            <person name="Mascher T."/>
            <person name="Medema M.H."/>
            <person name="Devos D.P."/>
            <person name="Kaster A.-K."/>
            <person name="Ovreas L."/>
            <person name="Rohde M."/>
            <person name="Galperin M.Y."/>
            <person name="Jogler C."/>
        </authorList>
    </citation>
    <scope>NUCLEOTIDE SEQUENCE [LARGE SCALE GENOMIC DNA]</scope>
    <source>
        <strain evidence="2 3">FF011L</strain>
    </source>
</reference>
<keyword evidence="3" id="KW-1185">Reference proteome</keyword>
<accession>A0A517MDL1</accession>
<feature type="region of interest" description="Disordered" evidence="1">
    <location>
        <begin position="150"/>
        <end position="198"/>
    </location>
</feature>
<proteinExistence type="predicted"/>
<gene>
    <name evidence="2" type="ORF">FF011L_17340</name>
</gene>
<dbReference type="Proteomes" id="UP000320672">
    <property type="component" value="Chromosome"/>
</dbReference>
<feature type="compositionally biased region" description="Basic and acidic residues" evidence="1">
    <location>
        <begin position="188"/>
        <end position="198"/>
    </location>
</feature>
<dbReference type="EMBL" id="CP036262">
    <property type="protein sequence ID" value="QDS92979.1"/>
    <property type="molecule type" value="Genomic_DNA"/>
</dbReference>
<protein>
    <submittedName>
        <fullName evidence="2">Uncharacterized protein</fullName>
    </submittedName>
</protein>